<dbReference type="EMBL" id="PVLQ01000017">
    <property type="protein sequence ID" value="PRD66167.1"/>
    <property type="molecule type" value="Genomic_DNA"/>
</dbReference>
<keyword evidence="6 7" id="KW-0012">Acyltransferase</keyword>
<dbReference type="PANTHER" id="PTHR30606:SF9">
    <property type="entry name" value="LIPID A BIOSYNTHESIS LAUROYLTRANSFERASE"/>
    <property type="match status" value="1"/>
</dbReference>
<dbReference type="CDD" id="cd07984">
    <property type="entry name" value="LPLAT_LABLAT-like"/>
    <property type="match status" value="1"/>
</dbReference>
<evidence type="ECO:0000256" key="6">
    <source>
        <dbReference type="ARBA" id="ARBA00023315"/>
    </source>
</evidence>
<evidence type="ECO:0000256" key="3">
    <source>
        <dbReference type="ARBA" id="ARBA00022519"/>
    </source>
</evidence>
<organism evidence="7 8">
    <name type="scientific">Malikia granosa</name>
    <dbReference type="NCBI Taxonomy" id="263067"/>
    <lineage>
        <taxon>Bacteria</taxon>
        <taxon>Pseudomonadati</taxon>
        <taxon>Pseudomonadota</taxon>
        <taxon>Betaproteobacteria</taxon>
        <taxon>Burkholderiales</taxon>
        <taxon>Comamonadaceae</taxon>
        <taxon>Malikia</taxon>
    </lineage>
</organism>
<dbReference type="Pfam" id="PF03279">
    <property type="entry name" value="Lip_A_acyltrans"/>
    <property type="match status" value="1"/>
</dbReference>
<dbReference type="AlphaFoldDB" id="A0A2S9K6X5"/>
<sequence>MAASRPSWPVLTSPVRSVSDLAQRWLARLPLPMFRAAGAAFGLALWAFARRRRSIVERNLELCFPEAEPGQRARWARETFVSFGQSFVDRVWLWHGDPKLVEQRVALTGRVEQLEQGDAVLCFVPHFYGMDAGWTRLTHTIKRNWWTFYAPQRKPGMDRWIREGRQRYAAPRLVSRREGVRPLLKGLREGAALCLLPDMDLGARDSVFVEFFGQEAATVTSLPRLAKAAGVPVVPWICRLVPGGYQVEVMAAWTGYPSGDDLVDARFMNQQLEGYVRTMPGQYHWLHRRFKTRPDGAASLYRS</sequence>
<evidence type="ECO:0000313" key="7">
    <source>
        <dbReference type="EMBL" id="PRD66167.1"/>
    </source>
</evidence>
<reference evidence="7 8" key="1">
    <citation type="submission" date="2018-03" db="EMBL/GenBank/DDBJ databases">
        <title>Comparative genomics illustrates the genes involved in a hyperalkaliphilic mechanisms of Serpentinomonas isolated from highly-alkaline calcium-rich serpentinized springs.</title>
        <authorList>
            <person name="Suzuki S."/>
            <person name="Ishii S."/>
            <person name="Walworth N."/>
            <person name="Bird L."/>
            <person name="Kuenen J.G."/>
            <person name="Nealson K.H."/>
        </authorList>
    </citation>
    <scope>NUCLEOTIDE SEQUENCE [LARGE SCALE GENOMIC DNA]</scope>
    <source>
        <strain evidence="7 8">P1</strain>
    </source>
</reference>
<evidence type="ECO:0000313" key="8">
    <source>
        <dbReference type="Proteomes" id="UP000238589"/>
    </source>
</evidence>
<dbReference type="PANTHER" id="PTHR30606">
    <property type="entry name" value="LIPID A BIOSYNTHESIS LAUROYL ACYLTRANSFERASE"/>
    <property type="match status" value="1"/>
</dbReference>
<comment type="subcellular location">
    <subcellularLocation>
        <location evidence="1">Cell inner membrane</location>
    </subcellularLocation>
</comment>
<dbReference type="Proteomes" id="UP000238589">
    <property type="component" value="Unassembled WGS sequence"/>
</dbReference>
<proteinExistence type="predicted"/>
<keyword evidence="4 7" id="KW-0808">Transferase</keyword>
<keyword evidence="2" id="KW-1003">Cell membrane</keyword>
<evidence type="ECO:0000256" key="4">
    <source>
        <dbReference type="ARBA" id="ARBA00022679"/>
    </source>
</evidence>
<evidence type="ECO:0000256" key="5">
    <source>
        <dbReference type="ARBA" id="ARBA00023136"/>
    </source>
</evidence>
<keyword evidence="8" id="KW-1185">Reference proteome</keyword>
<protein>
    <submittedName>
        <fullName evidence="7">Lipid A biosynthesis acyltransferase</fullName>
    </submittedName>
</protein>
<keyword evidence="5" id="KW-0472">Membrane</keyword>
<dbReference type="GO" id="GO:0005886">
    <property type="term" value="C:plasma membrane"/>
    <property type="evidence" value="ECO:0007669"/>
    <property type="project" value="UniProtKB-SubCell"/>
</dbReference>
<comment type="caution">
    <text evidence="7">The sequence shown here is derived from an EMBL/GenBank/DDBJ whole genome shotgun (WGS) entry which is preliminary data.</text>
</comment>
<dbReference type="InterPro" id="IPR004960">
    <property type="entry name" value="LipA_acyltrans"/>
</dbReference>
<dbReference type="GO" id="GO:0009247">
    <property type="term" value="P:glycolipid biosynthetic process"/>
    <property type="evidence" value="ECO:0007669"/>
    <property type="project" value="UniProtKB-ARBA"/>
</dbReference>
<accession>A0A2S9K6X5</accession>
<evidence type="ECO:0000256" key="1">
    <source>
        <dbReference type="ARBA" id="ARBA00004533"/>
    </source>
</evidence>
<gene>
    <name evidence="7" type="ORF">C6P64_05690</name>
</gene>
<evidence type="ECO:0000256" key="2">
    <source>
        <dbReference type="ARBA" id="ARBA00022475"/>
    </source>
</evidence>
<name>A0A2S9K6X5_9BURK</name>
<dbReference type="GO" id="GO:0016746">
    <property type="term" value="F:acyltransferase activity"/>
    <property type="evidence" value="ECO:0007669"/>
    <property type="project" value="UniProtKB-KW"/>
</dbReference>
<dbReference type="OrthoDB" id="9803456at2"/>
<keyword evidence="3" id="KW-0997">Cell inner membrane</keyword>
<dbReference type="PIRSF" id="PIRSF026649">
    <property type="entry name" value="MsbB"/>
    <property type="match status" value="1"/>
</dbReference>